<feature type="modified residue" description="4-aspartylphosphate" evidence="1">
    <location>
        <position position="53"/>
    </location>
</feature>
<organism evidence="3 4">
    <name type="scientific">Pelagovum pacificum</name>
    <dbReference type="NCBI Taxonomy" id="2588711"/>
    <lineage>
        <taxon>Bacteria</taxon>
        <taxon>Pseudomonadati</taxon>
        <taxon>Pseudomonadota</taxon>
        <taxon>Alphaproteobacteria</taxon>
        <taxon>Rhodobacterales</taxon>
        <taxon>Paracoccaceae</taxon>
        <taxon>Pelagovum</taxon>
    </lineage>
</organism>
<dbReference type="PROSITE" id="PS50110">
    <property type="entry name" value="RESPONSE_REGULATORY"/>
    <property type="match status" value="1"/>
</dbReference>
<protein>
    <submittedName>
        <fullName evidence="3">Response regulator</fullName>
    </submittedName>
</protein>
<evidence type="ECO:0000313" key="4">
    <source>
        <dbReference type="Proteomes" id="UP000314011"/>
    </source>
</evidence>
<name>A0A5C5G980_9RHOB</name>
<dbReference type="EMBL" id="VFFF01000002">
    <property type="protein sequence ID" value="TNY31123.1"/>
    <property type="molecule type" value="Genomic_DNA"/>
</dbReference>
<feature type="domain" description="Response regulatory" evidence="2">
    <location>
        <begin position="2"/>
        <end position="120"/>
    </location>
</feature>
<keyword evidence="4" id="KW-1185">Reference proteome</keyword>
<dbReference type="InterPro" id="IPR011006">
    <property type="entry name" value="CheY-like_superfamily"/>
</dbReference>
<gene>
    <name evidence="3" type="ORF">FHY64_13895</name>
</gene>
<proteinExistence type="predicted"/>
<dbReference type="Pfam" id="PF00072">
    <property type="entry name" value="Response_reg"/>
    <property type="match status" value="1"/>
</dbReference>
<dbReference type="AlphaFoldDB" id="A0A5C5G980"/>
<dbReference type="Gene3D" id="3.40.50.2300">
    <property type="match status" value="1"/>
</dbReference>
<comment type="caution">
    <text evidence="3">The sequence shown here is derived from an EMBL/GenBank/DDBJ whole genome shotgun (WGS) entry which is preliminary data.</text>
</comment>
<dbReference type="SMART" id="SM00448">
    <property type="entry name" value="REC"/>
    <property type="match status" value="1"/>
</dbReference>
<accession>A0A5C5G980</accession>
<sequence>MRILAVDDDPIILELLGELIGSIGEHTLQTAESGAEALELIGDGDEFDCFLLDIQMPRMDGIELCREIRSRDEYRKSPILMITAMSEKRYIDAAFGAGATDYLNKPFEMNEVRARLGLVAGLVNERRRVTSKLFATERARDLTEEHAGAPLHEPFDIRDVDGVIEFQALENYVTQLSRKDLFGSSVFGFSIREIEELYENLSVFDFQCMIVDVSEALSDCMKPHQFLISYVGNGTFVCVTEGGWSPDLKKFLDYVHRTIREMELHLSNGEPLNVRVAPGKVIRLTWHAGERAISALAEAHETAEQAAREAVQRKPTGVWYLDRSA</sequence>
<dbReference type="PANTHER" id="PTHR43228:SF1">
    <property type="entry name" value="TWO-COMPONENT RESPONSE REGULATOR ARR22"/>
    <property type="match status" value="1"/>
</dbReference>
<evidence type="ECO:0000256" key="1">
    <source>
        <dbReference type="PROSITE-ProRule" id="PRU00169"/>
    </source>
</evidence>
<dbReference type="SUPFAM" id="SSF52172">
    <property type="entry name" value="CheY-like"/>
    <property type="match status" value="1"/>
</dbReference>
<dbReference type="PANTHER" id="PTHR43228">
    <property type="entry name" value="TWO-COMPONENT RESPONSE REGULATOR"/>
    <property type="match status" value="1"/>
</dbReference>
<dbReference type="InterPro" id="IPR001789">
    <property type="entry name" value="Sig_transdc_resp-reg_receiver"/>
</dbReference>
<evidence type="ECO:0000313" key="3">
    <source>
        <dbReference type="EMBL" id="TNY31123.1"/>
    </source>
</evidence>
<dbReference type="GO" id="GO:0000160">
    <property type="term" value="P:phosphorelay signal transduction system"/>
    <property type="evidence" value="ECO:0007669"/>
    <property type="project" value="InterPro"/>
</dbReference>
<dbReference type="RefSeq" id="WP_140195832.1">
    <property type="nucleotide sequence ID" value="NZ_CP065915.1"/>
</dbReference>
<dbReference type="Proteomes" id="UP000314011">
    <property type="component" value="Unassembled WGS sequence"/>
</dbReference>
<keyword evidence="1" id="KW-0597">Phosphoprotein</keyword>
<dbReference type="InterPro" id="IPR052048">
    <property type="entry name" value="ST_Response_Regulator"/>
</dbReference>
<evidence type="ECO:0000259" key="2">
    <source>
        <dbReference type="PROSITE" id="PS50110"/>
    </source>
</evidence>
<dbReference type="OrthoDB" id="7326651at2"/>
<reference evidence="3 4" key="1">
    <citation type="submission" date="2019-06" db="EMBL/GenBank/DDBJ databases">
        <title>Genome of new Rhodobacteraceae sp. SM1903.</title>
        <authorList>
            <person name="Ren X."/>
        </authorList>
    </citation>
    <scope>NUCLEOTIDE SEQUENCE [LARGE SCALE GENOMIC DNA]</scope>
    <source>
        <strain evidence="3 4">SM1903</strain>
    </source>
</reference>